<dbReference type="InterPro" id="IPR005121">
    <property type="entry name" value="Fdx_antiC-bd"/>
</dbReference>
<dbReference type="SUPFAM" id="SSF56037">
    <property type="entry name" value="PheT/TilS domain"/>
    <property type="match status" value="1"/>
</dbReference>
<dbReference type="EMBL" id="CP001720">
    <property type="protein sequence ID" value="ACV63206.1"/>
    <property type="molecule type" value="Genomic_DNA"/>
</dbReference>
<evidence type="ECO:0000256" key="11">
    <source>
        <dbReference type="ARBA" id="ARBA00022884"/>
    </source>
</evidence>
<dbReference type="SUPFAM" id="SSF54991">
    <property type="entry name" value="Anticodon-binding domain of PheRS"/>
    <property type="match status" value="1"/>
</dbReference>
<dbReference type="HAMAP" id="MF_00283">
    <property type="entry name" value="Phe_tRNA_synth_beta1"/>
    <property type="match status" value="1"/>
</dbReference>
<reference evidence="20 21" key="1">
    <citation type="journal article" date="2009" name="Stand. Genomic Sci.">
        <title>Complete genome sequence of Desulfotomaculum acetoxidans type strain (5575).</title>
        <authorList>
            <person name="Spring S."/>
            <person name="Lapidus A."/>
            <person name="Schroder M."/>
            <person name="Gleim D."/>
            <person name="Sims D."/>
            <person name="Meincke L."/>
            <person name="Glavina Del Rio T."/>
            <person name="Tice H."/>
            <person name="Copeland A."/>
            <person name="Cheng J.F."/>
            <person name="Lucas S."/>
            <person name="Chen F."/>
            <person name="Nolan M."/>
            <person name="Bruce D."/>
            <person name="Goodwin L."/>
            <person name="Pitluck S."/>
            <person name="Ivanova N."/>
            <person name="Mavromatis K."/>
            <person name="Mikhailova N."/>
            <person name="Pati A."/>
            <person name="Chen A."/>
            <person name="Palaniappan K."/>
            <person name="Land M."/>
            <person name="Hauser L."/>
            <person name="Chang Y.J."/>
            <person name="Jeffries C.D."/>
            <person name="Chain P."/>
            <person name="Saunders E."/>
            <person name="Brettin T."/>
            <person name="Detter J.C."/>
            <person name="Goker M."/>
            <person name="Bristow J."/>
            <person name="Eisen J.A."/>
            <person name="Markowitz V."/>
            <person name="Hugenholtz P."/>
            <person name="Kyrpides N.C."/>
            <person name="Klenk H.P."/>
            <person name="Han C."/>
        </authorList>
    </citation>
    <scope>NUCLEOTIDE SEQUENCE [LARGE SCALE GENOMIC DNA]</scope>
    <source>
        <strain evidence="21">ATCC 49208 / DSM 771 / VKM B-1644</strain>
    </source>
</reference>
<evidence type="ECO:0000256" key="6">
    <source>
        <dbReference type="ARBA" id="ARBA00022598"/>
    </source>
</evidence>
<dbReference type="Proteomes" id="UP000002217">
    <property type="component" value="Chromosome"/>
</dbReference>
<dbReference type="GO" id="GO:0004826">
    <property type="term" value="F:phenylalanine-tRNA ligase activity"/>
    <property type="evidence" value="ECO:0007669"/>
    <property type="project" value="UniProtKB-UniRule"/>
</dbReference>
<evidence type="ECO:0000256" key="7">
    <source>
        <dbReference type="ARBA" id="ARBA00022723"/>
    </source>
</evidence>
<feature type="domain" description="TRNA-binding" evidence="17">
    <location>
        <begin position="39"/>
        <end position="153"/>
    </location>
</feature>
<protein>
    <recommendedName>
        <fullName evidence="15">Phenylalanine--tRNA ligase beta subunit</fullName>
        <ecNumber evidence="15">6.1.1.20</ecNumber>
    </recommendedName>
    <alternativeName>
        <fullName evidence="15">Phenylalanyl-tRNA synthetase beta subunit</fullName>
        <shortName evidence="15">PheRS</shortName>
    </alternativeName>
</protein>
<dbReference type="InterPro" id="IPR005147">
    <property type="entry name" value="tRNA_synthase_B5-dom"/>
</dbReference>
<dbReference type="Gene3D" id="3.30.930.10">
    <property type="entry name" value="Bira Bifunctional Protein, Domain 2"/>
    <property type="match status" value="1"/>
</dbReference>
<dbReference type="GO" id="GO:0000287">
    <property type="term" value="F:magnesium ion binding"/>
    <property type="evidence" value="ECO:0007669"/>
    <property type="project" value="UniProtKB-UniRule"/>
</dbReference>
<dbReference type="FunFam" id="3.30.56.10:FF:000002">
    <property type="entry name" value="Phenylalanine--tRNA ligase beta subunit"/>
    <property type="match status" value="1"/>
</dbReference>
<feature type="binding site" evidence="15">
    <location>
        <position position="460"/>
    </location>
    <ligand>
        <name>Mg(2+)</name>
        <dbReference type="ChEBI" id="CHEBI:18420"/>
        <note>shared with alpha subunit</note>
    </ligand>
</feature>
<dbReference type="STRING" id="485916.Dtox_2395"/>
<dbReference type="eggNOG" id="COG0072">
    <property type="taxonomic scope" value="Bacteria"/>
</dbReference>
<dbReference type="PANTHER" id="PTHR10947">
    <property type="entry name" value="PHENYLALANYL-TRNA SYNTHETASE BETA CHAIN AND LEUCINE-RICH REPEAT-CONTAINING PROTEIN 47"/>
    <property type="match status" value="1"/>
</dbReference>
<evidence type="ECO:0000256" key="5">
    <source>
        <dbReference type="ARBA" id="ARBA00022555"/>
    </source>
</evidence>
<proteinExistence type="inferred from homology"/>
<dbReference type="InterPro" id="IPR036690">
    <property type="entry name" value="Fdx_antiC-bd_sf"/>
</dbReference>
<comment type="cofactor">
    <cofactor evidence="15">
        <name>Mg(2+)</name>
        <dbReference type="ChEBI" id="CHEBI:18420"/>
    </cofactor>
    <text evidence="15">Binds 2 magnesium ions per tetramer.</text>
</comment>
<keyword evidence="7 15" id="KW-0479">Metal-binding</keyword>
<dbReference type="Gene3D" id="2.40.50.140">
    <property type="entry name" value="Nucleic acid-binding proteins"/>
    <property type="match status" value="1"/>
</dbReference>
<dbReference type="InterPro" id="IPR041616">
    <property type="entry name" value="PheRS_beta_core"/>
</dbReference>
<dbReference type="Pfam" id="PF01588">
    <property type="entry name" value="tRNA_bind"/>
    <property type="match status" value="1"/>
</dbReference>
<dbReference type="SUPFAM" id="SSF46955">
    <property type="entry name" value="Putative DNA-binding domain"/>
    <property type="match status" value="1"/>
</dbReference>
<dbReference type="NCBIfam" id="TIGR00472">
    <property type="entry name" value="pheT_bact"/>
    <property type="match status" value="1"/>
</dbReference>
<dbReference type="FunFam" id="3.30.930.10:FF:000022">
    <property type="entry name" value="Phenylalanine--tRNA ligase beta subunit"/>
    <property type="match status" value="1"/>
</dbReference>
<feature type="domain" description="FDX-ACB" evidence="18">
    <location>
        <begin position="710"/>
        <end position="803"/>
    </location>
</feature>
<dbReference type="Gene3D" id="3.50.40.10">
    <property type="entry name" value="Phenylalanyl-trna Synthetase, Chain B, domain 3"/>
    <property type="match status" value="1"/>
</dbReference>
<dbReference type="NCBIfam" id="NF045760">
    <property type="entry name" value="YtpR"/>
    <property type="match status" value="1"/>
</dbReference>
<dbReference type="Gene3D" id="3.30.70.380">
    <property type="entry name" value="Ferrodoxin-fold anticodon-binding domain"/>
    <property type="match status" value="1"/>
</dbReference>
<dbReference type="AlphaFoldDB" id="C8W0F1"/>
<feature type="binding site" evidence="15">
    <location>
        <position position="469"/>
    </location>
    <ligand>
        <name>Mg(2+)</name>
        <dbReference type="ChEBI" id="CHEBI:18420"/>
        <note>shared with alpha subunit</note>
    </ligand>
</feature>
<dbReference type="InterPro" id="IPR004532">
    <property type="entry name" value="Phe-tRNA-ligase_IIc_bsu_bact"/>
</dbReference>
<dbReference type="KEGG" id="dae:Dtox_2395"/>
<organism evidence="20 21">
    <name type="scientific">Desulfofarcimen acetoxidans (strain ATCC 49208 / DSM 771 / KCTC 5769 / VKM B-1644 / 5575)</name>
    <name type="common">Desulfotomaculum acetoxidans</name>
    <dbReference type="NCBI Taxonomy" id="485916"/>
    <lineage>
        <taxon>Bacteria</taxon>
        <taxon>Bacillati</taxon>
        <taxon>Bacillota</taxon>
        <taxon>Clostridia</taxon>
        <taxon>Eubacteriales</taxon>
        <taxon>Peptococcaceae</taxon>
        <taxon>Desulfofarcimen</taxon>
    </lineage>
</organism>
<dbReference type="SUPFAM" id="SSF50249">
    <property type="entry name" value="Nucleic acid-binding proteins"/>
    <property type="match status" value="1"/>
</dbReference>
<dbReference type="InterPro" id="IPR020825">
    <property type="entry name" value="Phe-tRNA_synthase-like_B3/B4"/>
</dbReference>
<dbReference type="SMART" id="SM00896">
    <property type="entry name" value="FDX-ACB"/>
    <property type="match status" value="1"/>
</dbReference>
<keyword evidence="11 16" id="KW-0694">RNA-binding</keyword>
<keyword evidence="21" id="KW-1185">Reference proteome</keyword>
<evidence type="ECO:0000256" key="15">
    <source>
        <dbReference type="HAMAP-Rule" id="MF_00283"/>
    </source>
</evidence>
<keyword evidence="9 15" id="KW-0067">ATP-binding</keyword>
<dbReference type="SUPFAM" id="SSF55681">
    <property type="entry name" value="Class II aaRS and biotin synthetases"/>
    <property type="match status" value="1"/>
</dbReference>
<dbReference type="PROSITE" id="PS51447">
    <property type="entry name" value="FDX_ACB"/>
    <property type="match status" value="1"/>
</dbReference>
<dbReference type="Pfam" id="PF03483">
    <property type="entry name" value="B3_4"/>
    <property type="match status" value="1"/>
</dbReference>
<keyword evidence="6 15" id="KW-0436">Ligase</keyword>
<dbReference type="Pfam" id="PF03484">
    <property type="entry name" value="B5"/>
    <property type="match status" value="1"/>
</dbReference>
<keyword evidence="4 15" id="KW-0963">Cytoplasm</keyword>
<evidence type="ECO:0000256" key="9">
    <source>
        <dbReference type="ARBA" id="ARBA00022840"/>
    </source>
</evidence>
<keyword evidence="8 15" id="KW-0547">Nucleotide-binding</keyword>
<comment type="subcellular location">
    <subcellularLocation>
        <location evidence="1 15">Cytoplasm</location>
    </subcellularLocation>
</comment>
<evidence type="ECO:0000256" key="8">
    <source>
        <dbReference type="ARBA" id="ARBA00022741"/>
    </source>
</evidence>
<evidence type="ECO:0000256" key="2">
    <source>
        <dbReference type="ARBA" id="ARBA00008653"/>
    </source>
</evidence>
<evidence type="ECO:0000256" key="16">
    <source>
        <dbReference type="PROSITE-ProRule" id="PRU00209"/>
    </source>
</evidence>
<keyword evidence="13 15" id="KW-0030">Aminoacyl-tRNA synthetase</keyword>
<keyword evidence="10 15" id="KW-0460">Magnesium</keyword>
<dbReference type="SMART" id="SM00874">
    <property type="entry name" value="B5"/>
    <property type="match status" value="1"/>
</dbReference>
<dbReference type="InterPro" id="IPR045060">
    <property type="entry name" value="Phe-tRNA-ligase_IIc_bsu"/>
</dbReference>
<evidence type="ECO:0000256" key="12">
    <source>
        <dbReference type="ARBA" id="ARBA00022917"/>
    </source>
</evidence>
<name>C8W0F1_DESAS</name>
<dbReference type="Pfam" id="PF03147">
    <property type="entry name" value="FDX-ACB"/>
    <property type="match status" value="1"/>
</dbReference>
<dbReference type="Pfam" id="PF17759">
    <property type="entry name" value="tRNA_synthFbeta"/>
    <property type="match status" value="1"/>
</dbReference>
<evidence type="ECO:0000313" key="21">
    <source>
        <dbReference type="Proteomes" id="UP000002217"/>
    </source>
</evidence>
<dbReference type="GO" id="GO:0005524">
    <property type="term" value="F:ATP binding"/>
    <property type="evidence" value="ECO:0007669"/>
    <property type="project" value="UniProtKB-UniRule"/>
</dbReference>
<comment type="subunit">
    <text evidence="3 15">Tetramer of two alpha and two beta subunits.</text>
</comment>
<dbReference type="GO" id="GO:0000049">
    <property type="term" value="F:tRNA binding"/>
    <property type="evidence" value="ECO:0007669"/>
    <property type="project" value="UniProtKB-UniRule"/>
</dbReference>
<evidence type="ECO:0000256" key="13">
    <source>
        <dbReference type="ARBA" id="ARBA00023146"/>
    </source>
</evidence>
<dbReference type="GO" id="GO:0009328">
    <property type="term" value="C:phenylalanine-tRNA ligase complex"/>
    <property type="evidence" value="ECO:0007669"/>
    <property type="project" value="TreeGrafter"/>
</dbReference>
<dbReference type="GO" id="GO:0006432">
    <property type="term" value="P:phenylalanyl-tRNA aminoacylation"/>
    <property type="evidence" value="ECO:0007669"/>
    <property type="project" value="UniProtKB-UniRule"/>
</dbReference>
<dbReference type="PANTHER" id="PTHR10947:SF0">
    <property type="entry name" value="PHENYLALANINE--TRNA LIGASE BETA SUBUNIT"/>
    <property type="match status" value="1"/>
</dbReference>
<feature type="binding site" evidence="15">
    <location>
        <position position="470"/>
    </location>
    <ligand>
        <name>Mg(2+)</name>
        <dbReference type="ChEBI" id="CHEBI:18420"/>
        <note>shared with alpha subunit</note>
    </ligand>
</feature>
<dbReference type="FunFam" id="3.30.70.380:FF:000001">
    <property type="entry name" value="Phenylalanine--tRNA ligase beta subunit"/>
    <property type="match status" value="1"/>
</dbReference>
<dbReference type="GO" id="GO:0140096">
    <property type="term" value="F:catalytic activity, acting on a protein"/>
    <property type="evidence" value="ECO:0007669"/>
    <property type="project" value="UniProtKB-ARBA"/>
</dbReference>
<dbReference type="RefSeq" id="WP_015757907.1">
    <property type="nucleotide sequence ID" value="NC_013216.1"/>
</dbReference>
<dbReference type="SMART" id="SM00873">
    <property type="entry name" value="B3_4"/>
    <property type="match status" value="1"/>
</dbReference>
<evidence type="ECO:0000259" key="18">
    <source>
        <dbReference type="PROSITE" id="PS51447"/>
    </source>
</evidence>
<dbReference type="FunFam" id="2.40.50.140:FF:000045">
    <property type="entry name" value="Phenylalanine--tRNA ligase beta subunit"/>
    <property type="match status" value="1"/>
</dbReference>
<accession>C8W0F1</accession>
<evidence type="ECO:0000313" key="20">
    <source>
        <dbReference type="EMBL" id="ACV63206.1"/>
    </source>
</evidence>
<dbReference type="GO" id="GO:0016740">
    <property type="term" value="F:transferase activity"/>
    <property type="evidence" value="ECO:0007669"/>
    <property type="project" value="UniProtKB-ARBA"/>
</dbReference>
<dbReference type="InterPro" id="IPR045864">
    <property type="entry name" value="aa-tRNA-synth_II/BPL/LPL"/>
</dbReference>
<dbReference type="InterPro" id="IPR002547">
    <property type="entry name" value="tRNA-bd_dom"/>
</dbReference>
<dbReference type="CDD" id="cd00769">
    <property type="entry name" value="PheRS_beta_core"/>
    <property type="match status" value="1"/>
</dbReference>
<evidence type="ECO:0000256" key="1">
    <source>
        <dbReference type="ARBA" id="ARBA00004496"/>
    </source>
</evidence>
<feature type="binding site" evidence="15">
    <location>
        <position position="466"/>
    </location>
    <ligand>
        <name>Mg(2+)</name>
        <dbReference type="ChEBI" id="CHEBI:18420"/>
        <note>shared with alpha subunit</note>
    </ligand>
</feature>
<keyword evidence="12 15" id="KW-0648">Protein biosynthesis</keyword>
<evidence type="ECO:0000259" key="19">
    <source>
        <dbReference type="PROSITE" id="PS51483"/>
    </source>
</evidence>
<dbReference type="InterPro" id="IPR012340">
    <property type="entry name" value="NA-bd_OB-fold"/>
</dbReference>
<dbReference type="CDD" id="cd02796">
    <property type="entry name" value="tRNA_bind_bactPheRS"/>
    <property type="match status" value="1"/>
</dbReference>
<evidence type="ECO:0000256" key="10">
    <source>
        <dbReference type="ARBA" id="ARBA00022842"/>
    </source>
</evidence>
<dbReference type="FunFam" id="3.50.40.10:FF:000001">
    <property type="entry name" value="Phenylalanine--tRNA ligase beta subunit"/>
    <property type="match status" value="1"/>
</dbReference>
<dbReference type="OrthoDB" id="9805455at2"/>
<dbReference type="InterPro" id="IPR033714">
    <property type="entry name" value="tRNA_bind_bactPheRS"/>
</dbReference>
<evidence type="ECO:0000256" key="3">
    <source>
        <dbReference type="ARBA" id="ARBA00011209"/>
    </source>
</evidence>
<dbReference type="PROSITE" id="PS50886">
    <property type="entry name" value="TRBD"/>
    <property type="match status" value="1"/>
</dbReference>
<comment type="similarity">
    <text evidence="2 15">Belongs to the phenylalanyl-tRNA synthetase beta subunit family. Type 1 subfamily.</text>
</comment>
<feature type="domain" description="B5" evidence="19">
    <location>
        <begin position="407"/>
        <end position="482"/>
    </location>
</feature>
<dbReference type="EC" id="6.1.1.20" evidence="15"/>
<keyword evidence="5 16" id="KW-0820">tRNA-binding</keyword>
<evidence type="ECO:0000259" key="17">
    <source>
        <dbReference type="PROSITE" id="PS50886"/>
    </source>
</evidence>
<evidence type="ECO:0000256" key="4">
    <source>
        <dbReference type="ARBA" id="ARBA00022490"/>
    </source>
</evidence>
<sequence length="804" mass="87653">MLVSYNWLKEYVDIDIPPQELADRLTLAGVAVEKVEYLGEGIEKVYTGKILKIDKHPNADKLVVCSITTGSETLQIVTGATNVREGHIVPVSVVGASLAGGLKIKKSKLRGVESYGMLCSGQELGMDAKFLPPEQQTGVMILPEDTPIGVDAKEVLGLNDTILELDLTPNRGDCLSMIGVAREVAAMLGYTLRVPQPVVQELPDAIAGKARVDIAAPSLCRRYAARVLVNVKIGSSPGWMQQRLRAAGVRPISNIVDVTNYVMLELGQPMHAFDYDTLENHHIIVRRAAAGESIMTLDGSQRKLEQDMLVIADTTGAIAVAGVMGGLRTEVTGNTVAVLLESAQFNPISVRRTSKELGLRSESSLRFEKGIDLDGCLRAADRACQLMQEMGAADVLAGSVDNYPEVLLEKTVLLRTGRVSRILGVEVPKEQIVAVLSSLDFNVRDNGDELLVTVPSHRNDVSIEADLIEEVARMYGYNRIPATLMQGDNTRGAKTPVQLIETRLKDTLAACGLTEVITYSFVNPHVFDALGLAEDNDLRRAVKVKNPLSEDQSVMRTTLLPNLLEVLQRNYNRRVQNGAVFETGRCFLPTDRQLPDEIPVLGAAAMGNQASAWNKPAVPMDFYYLKGVLEAMFDTIGLSGIAFVTSEAPGYHPGRTAVIQLDGRQIGVLGEVHPDVLENYDLPERVTACEINLTEVFMLAGKIKKYQALPRYPGVDRDLAVVVKQSLAVEALFHVIHNTGGKLLRSVKLFDVYRGGQVKEGYQSLAFALNLQAEDHTLTDAEINETMENIRGALEKELGAELRG</sequence>
<dbReference type="Gene3D" id="3.30.56.10">
    <property type="match status" value="2"/>
</dbReference>
<dbReference type="InterPro" id="IPR009061">
    <property type="entry name" value="DNA-bd_dom_put_sf"/>
</dbReference>
<comment type="catalytic activity">
    <reaction evidence="14 15">
        <text>tRNA(Phe) + L-phenylalanine + ATP = L-phenylalanyl-tRNA(Phe) + AMP + diphosphate + H(+)</text>
        <dbReference type="Rhea" id="RHEA:19413"/>
        <dbReference type="Rhea" id="RHEA-COMP:9668"/>
        <dbReference type="Rhea" id="RHEA-COMP:9699"/>
        <dbReference type="ChEBI" id="CHEBI:15378"/>
        <dbReference type="ChEBI" id="CHEBI:30616"/>
        <dbReference type="ChEBI" id="CHEBI:33019"/>
        <dbReference type="ChEBI" id="CHEBI:58095"/>
        <dbReference type="ChEBI" id="CHEBI:78442"/>
        <dbReference type="ChEBI" id="CHEBI:78531"/>
        <dbReference type="ChEBI" id="CHEBI:456215"/>
        <dbReference type="EC" id="6.1.1.20"/>
    </reaction>
</comment>
<gene>
    <name evidence="15" type="primary">pheT</name>
    <name evidence="20" type="ordered locus">Dtox_2395</name>
</gene>
<dbReference type="PROSITE" id="PS51483">
    <property type="entry name" value="B5"/>
    <property type="match status" value="1"/>
</dbReference>
<evidence type="ECO:0000256" key="14">
    <source>
        <dbReference type="ARBA" id="ARBA00049255"/>
    </source>
</evidence>
<dbReference type="InterPro" id="IPR005146">
    <property type="entry name" value="B3/B4_tRNA-bd"/>
</dbReference>
<dbReference type="HOGENOM" id="CLU_016891_0_0_9"/>